<evidence type="ECO:0000313" key="9">
    <source>
        <dbReference type="Proteomes" id="UP000235547"/>
    </source>
</evidence>
<feature type="binding site" evidence="6">
    <location>
        <position position="147"/>
    </location>
    <ligand>
        <name>[4Fe-4S] cluster</name>
        <dbReference type="ChEBI" id="CHEBI:49883"/>
        <label>3</label>
    </ligand>
</feature>
<feature type="binding site" evidence="6">
    <location>
        <position position="44"/>
    </location>
    <ligand>
        <name>[4Fe-4S] cluster</name>
        <dbReference type="ChEBI" id="CHEBI:49883"/>
        <label>1</label>
    </ligand>
</feature>
<feature type="binding site" evidence="6">
    <location>
        <position position="70"/>
    </location>
    <ligand>
        <name>[4Fe-4S] cluster</name>
        <dbReference type="ChEBI" id="CHEBI:49883"/>
        <label>2</label>
    </ligand>
</feature>
<feature type="domain" description="4Fe-4S ferredoxin-type" evidence="7">
    <location>
        <begin position="61"/>
        <end position="90"/>
    </location>
</feature>
<feature type="binding site" evidence="6">
    <location>
        <position position="76"/>
    </location>
    <ligand>
        <name>[4Fe-4S] cluster</name>
        <dbReference type="ChEBI" id="CHEBI:49883"/>
        <label>2</label>
    </ligand>
</feature>
<dbReference type="PANTHER" id="PTHR43687:SF1">
    <property type="entry name" value="FERREDOXIN III"/>
    <property type="match status" value="1"/>
</dbReference>
<dbReference type="NCBIfam" id="TIGR00402">
    <property type="entry name" value="napF"/>
    <property type="match status" value="1"/>
</dbReference>
<dbReference type="PROSITE" id="PS51379">
    <property type="entry name" value="4FE4S_FER_2"/>
    <property type="match status" value="3"/>
</dbReference>
<reference evidence="8 9" key="1">
    <citation type="submission" date="2018-01" db="EMBL/GenBank/DDBJ databases">
        <title>Halomonas endophytica sp. nov., isolated from storage liquid in the stems of Populus euphratica.</title>
        <authorList>
            <person name="Chen C."/>
        </authorList>
    </citation>
    <scope>NUCLEOTIDE SEQUENCE [LARGE SCALE GENOMIC DNA]</scope>
    <source>
        <strain evidence="8 9">BZ-SZ-XJ27</strain>
    </source>
</reference>
<dbReference type="EMBL" id="PNRG01000017">
    <property type="protein sequence ID" value="PMR80439.1"/>
    <property type="molecule type" value="Genomic_DNA"/>
</dbReference>
<dbReference type="OrthoDB" id="9808559at2"/>
<comment type="caution">
    <text evidence="8">The sequence shown here is derived from an EMBL/GenBank/DDBJ whole genome shotgun (WGS) entry which is preliminary data.</text>
</comment>
<evidence type="ECO:0000256" key="1">
    <source>
        <dbReference type="ARBA" id="ARBA00022485"/>
    </source>
</evidence>
<evidence type="ECO:0000256" key="6">
    <source>
        <dbReference type="HAMAP-Rule" id="MF_02201"/>
    </source>
</evidence>
<feature type="binding site" evidence="6">
    <location>
        <position position="48"/>
    </location>
    <ligand>
        <name>[4Fe-4S] cluster</name>
        <dbReference type="ChEBI" id="CHEBI:49883"/>
        <label>1</label>
    </ligand>
</feature>
<gene>
    <name evidence="6 8" type="primary">napF</name>
    <name evidence="8" type="ORF">C1H70_08240</name>
</gene>
<dbReference type="GO" id="GO:0046872">
    <property type="term" value="F:metal ion binding"/>
    <property type="evidence" value="ECO:0007669"/>
    <property type="project" value="UniProtKB-KW"/>
</dbReference>
<accession>A0A2N7UJ44</accession>
<dbReference type="GO" id="GO:0005737">
    <property type="term" value="C:cytoplasm"/>
    <property type="evidence" value="ECO:0007669"/>
    <property type="project" value="UniProtKB-SubCell"/>
</dbReference>
<dbReference type="InterPro" id="IPR017900">
    <property type="entry name" value="4Fe4S_Fe_S_CS"/>
</dbReference>
<evidence type="ECO:0000259" key="7">
    <source>
        <dbReference type="PROSITE" id="PS51379"/>
    </source>
</evidence>
<keyword evidence="5 6" id="KW-0411">Iron-sulfur</keyword>
<keyword evidence="1 6" id="KW-0004">4Fe-4S</keyword>
<name>A0A2N7UJ44_9GAMM</name>
<dbReference type="AlphaFoldDB" id="A0A2N7UJ44"/>
<dbReference type="InterPro" id="IPR004496">
    <property type="entry name" value="NapF"/>
</dbReference>
<comment type="subunit">
    <text evidence="6">Interacts with the cytoplasmic NapA precursor.</text>
</comment>
<dbReference type="SUPFAM" id="SSF54862">
    <property type="entry name" value="4Fe-4S ferredoxins"/>
    <property type="match status" value="1"/>
</dbReference>
<keyword evidence="4 6" id="KW-0408">Iron</keyword>
<feature type="binding site" evidence="6">
    <location>
        <position position="41"/>
    </location>
    <ligand>
        <name>[4Fe-4S] cluster</name>
        <dbReference type="ChEBI" id="CHEBI:49883"/>
        <label>1</label>
    </ligand>
</feature>
<dbReference type="PROSITE" id="PS00198">
    <property type="entry name" value="4FE4S_FER_1"/>
    <property type="match status" value="2"/>
</dbReference>
<protein>
    <recommendedName>
        <fullName evidence="6">Ferredoxin-type protein NapF</fullName>
    </recommendedName>
</protein>
<comment type="similarity">
    <text evidence="6">Belongs to the NapF family.</text>
</comment>
<keyword evidence="9" id="KW-1185">Reference proteome</keyword>
<comment type="function">
    <text evidence="6">Could be involved in the maturation of NapA, the catalytic subunit of the periplasmic nitrate reductase, before its export into the periplasm.</text>
</comment>
<comment type="subcellular location">
    <subcellularLocation>
        <location evidence="6">Cytoplasm</location>
    </subcellularLocation>
</comment>
<evidence type="ECO:0000256" key="2">
    <source>
        <dbReference type="ARBA" id="ARBA00022723"/>
    </source>
</evidence>
<feature type="binding site" evidence="6">
    <location>
        <position position="144"/>
    </location>
    <ligand>
        <name>[4Fe-4S] cluster</name>
        <dbReference type="ChEBI" id="CHEBI:49883"/>
        <label>3</label>
    </ligand>
</feature>
<dbReference type="PANTHER" id="PTHR43687">
    <property type="entry name" value="ADENYLYLSULFATE REDUCTASE, BETA SUBUNIT"/>
    <property type="match status" value="1"/>
</dbReference>
<evidence type="ECO:0000313" key="8">
    <source>
        <dbReference type="EMBL" id="PMR80439.1"/>
    </source>
</evidence>
<sequence length="172" mass="18897">MRDDRDTSTSRRQFFRSLGGQGALRRPPWSVGDFTDHCTRCNACIERCPEGVLFKGGGGFPEIRFDDAGCSLCGECVEACESHAFEVNGDPFPWRAEVQPGCLAFERIHCQACQDACEWHAIRFPPERGRPPRPRIDSAACTGCGACQAICPSDAIAMVARVPLPAEVRHAR</sequence>
<feature type="domain" description="4Fe-4S ferredoxin-type" evidence="7">
    <location>
        <begin position="27"/>
        <end position="58"/>
    </location>
</feature>
<feature type="binding site" evidence="6">
    <location>
        <position position="38"/>
    </location>
    <ligand>
        <name>[4Fe-4S] cluster</name>
        <dbReference type="ChEBI" id="CHEBI:49883"/>
        <label>1</label>
    </ligand>
</feature>
<comment type="cofactor">
    <cofactor evidence="6">
        <name>[4Fe-4S] cluster</name>
        <dbReference type="ChEBI" id="CHEBI:49883"/>
    </cofactor>
</comment>
<keyword evidence="3 6" id="KW-0677">Repeat</keyword>
<dbReference type="RefSeq" id="WP_102587876.1">
    <property type="nucleotide sequence ID" value="NZ_BNAE01000005.1"/>
</dbReference>
<dbReference type="InterPro" id="IPR017896">
    <property type="entry name" value="4Fe4S_Fe-S-bd"/>
</dbReference>
<dbReference type="GO" id="GO:0051539">
    <property type="term" value="F:4 iron, 4 sulfur cluster binding"/>
    <property type="evidence" value="ECO:0007669"/>
    <property type="project" value="UniProtKB-UniRule"/>
</dbReference>
<dbReference type="InterPro" id="IPR050572">
    <property type="entry name" value="Fe-S_Ferredoxin"/>
</dbReference>
<evidence type="ECO:0000256" key="4">
    <source>
        <dbReference type="ARBA" id="ARBA00023004"/>
    </source>
</evidence>
<dbReference type="CDD" id="cd10564">
    <property type="entry name" value="NapF_like"/>
    <property type="match status" value="1"/>
</dbReference>
<feature type="domain" description="4Fe-4S ferredoxin-type" evidence="7">
    <location>
        <begin position="132"/>
        <end position="161"/>
    </location>
</feature>
<dbReference type="Gene3D" id="3.30.70.20">
    <property type="match status" value="2"/>
</dbReference>
<feature type="binding site" evidence="6">
    <location>
        <position position="141"/>
    </location>
    <ligand>
        <name>[4Fe-4S] cluster</name>
        <dbReference type="ChEBI" id="CHEBI:49883"/>
        <label>3</label>
    </ligand>
</feature>
<feature type="binding site" evidence="6">
    <location>
        <position position="80"/>
    </location>
    <ligand>
        <name>[4Fe-4S] cluster</name>
        <dbReference type="ChEBI" id="CHEBI:49883"/>
        <label>2</label>
    </ligand>
</feature>
<dbReference type="Proteomes" id="UP000235547">
    <property type="component" value="Unassembled WGS sequence"/>
</dbReference>
<feature type="binding site" evidence="6">
    <location>
        <position position="151"/>
    </location>
    <ligand>
        <name>[4Fe-4S] cluster</name>
        <dbReference type="ChEBI" id="CHEBI:49883"/>
        <label>3</label>
    </ligand>
</feature>
<organism evidence="8 9">
    <name type="scientific">Halomonas urumqiensis</name>
    <dbReference type="NCBI Taxonomy" id="1684789"/>
    <lineage>
        <taxon>Bacteria</taxon>
        <taxon>Pseudomonadati</taxon>
        <taxon>Pseudomonadota</taxon>
        <taxon>Gammaproteobacteria</taxon>
        <taxon>Oceanospirillales</taxon>
        <taxon>Halomonadaceae</taxon>
        <taxon>Halomonas</taxon>
    </lineage>
</organism>
<evidence type="ECO:0000256" key="5">
    <source>
        <dbReference type="ARBA" id="ARBA00023014"/>
    </source>
</evidence>
<evidence type="ECO:0000256" key="3">
    <source>
        <dbReference type="ARBA" id="ARBA00022737"/>
    </source>
</evidence>
<keyword evidence="6" id="KW-0963">Cytoplasm</keyword>
<dbReference type="Pfam" id="PF12838">
    <property type="entry name" value="Fer4_7"/>
    <property type="match status" value="2"/>
</dbReference>
<dbReference type="HAMAP" id="MF_02201">
    <property type="entry name" value="NapF"/>
    <property type="match status" value="1"/>
</dbReference>
<keyword evidence="2 6" id="KW-0479">Metal-binding</keyword>
<feature type="binding site" evidence="6">
    <location>
        <position position="73"/>
    </location>
    <ligand>
        <name>[4Fe-4S] cluster</name>
        <dbReference type="ChEBI" id="CHEBI:49883"/>
        <label>2</label>
    </ligand>
</feature>
<proteinExistence type="inferred from homology"/>